<keyword evidence="2" id="KW-0964">Secreted</keyword>
<dbReference type="PRINTS" id="PR00313">
    <property type="entry name" value="CABNDNGRPT"/>
</dbReference>
<dbReference type="PROSITE" id="PS00330">
    <property type="entry name" value="HEMOLYSIN_CALCIUM"/>
    <property type="match status" value="6"/>
</dbReference>
<dbReference type="Gene3D" id="2.170.16.10">
    <property type="entry name" value="Hedgehog/Intein (Hint) domain"/>
    <property type="match status" value="1"/>
</dbReference>
<keyword evidence="6" id="KW-1185">Reference proteome</keyword>
<dbReference type="GO" id="GO:0005576">
    <property type="term" value="C:extracellular region"/>
    <property type="evidence" value="ECO:0007669"/>
    <property type="project" value="UniProtKB-SubCell"/>
</dbReference>
<evidence type="ECO:0000259" key="4">
    <source>
        <dbReference type="Pfam" id="PF13403"/>
    </source>
</evidence>
<dbReference type="InterPro" id="IPR028992">
    <property type="entry name" value="Hedgehog/Intein_dom"/>
</dbReference>
<evidence type="ECO:0000256" key="3">
    <source>
        <dbReference type="SAM" id="MobiDB-lite"/>
    </source>
</evidence>
<dbReference type="Gene3D" id="2.150.10.10">
    <property type="entry name" value="Serralysin-like metalloprotease, C-terminal"/>
    <property type="match status" value="3"/>
</dbReference>
<comment type="caution">
    <text evidence="5">The sequence shown here is derived from an EMBL/GenBank/DDBJ whole genome shotgun (WGS) entry which is preliminary data.</text>
</comment>
<evidence type="ECO:0000256" key="2">
    <source>
        <dbReference type="ARBA" id="ARBA00022525"/>
    </source>
</evidence>
<reference evidence="5 6" key="1">
    <citation type="submission" date="2019-06" db="EMBL/GenBank/DDBJ databases">
        <title>New taxonomy in bacterial strain CC-CFT640, isolated from vineyard.</title>
        <authorList>
            <person name="Lin S.-Y."/>
            <person name="Tsai C.-F."/>
            <person name="Young C.-C."/>
        </authorList>
    </citation>
    <scope>NUCLEOTIDE SEQUENCE [LARGE SCALE GENOMIC DNA]</scope>
    <source>
        <strain evidence="5 6">CC-CFT640</strain>
    </source>
</reference>
<feature type="region of interest" description="Disordered" evidence="3">
    <location>
        <begin position="21"/>
        <end position="71"/>
    </location>
</feature>
<dbReference type="SUPFAM" id="SSF51120">
    <property type="entry name" value="beta-Roll"/>
    <property type="match status" value="2"/>
</dbReference>
<organism evidence="5 6">
    <name type="scientific">Vineibacter terrae</name>
    <dbReference type="NCBI Taxonomy" id="2586908"/>
    <lineage>
        <taxon>Bacteria</taxon>
        <taxon>Pseudomonadati</taxon>
        <taxon>Pseudomonadota</taxon>
        <taxon>Alphaproteobacteria</taxon>
        <taxon>Hyphomicrobiales</taxon>
        <taxon>Vineibacter</taxon>
    </lineage>
</organism>
<name>A0A5C8P803_9HYPH</name>
<dbReference type="SUPFAM" id="SSF51294">
    <property type="entry name" value="Hedgehog/intein (Hint) domain"/>
    <property type="match status" value="1"/>
</dbReference>
<protein>
    <recommendedName>
        <fullName evidence="4">Hedgehog/Intein (Hint) domain-containing protein</fullName>
    </recommendedName>
</protein>
<accession>A0A5C8P803</accession>
<dbReference type="InterPro" id="IPR001343">
    <property type="entry name" value="Hemolysn_Ca-bd"/>
</dbReference>
<dbReference type="OrthoDB" id="7284755at2"/>
<evidence type="ECO:0000256" key="1">
    <source>
        <dbReference type="ARBA" id="ARBA00004613"/>
    </source>
</evidence>
<gene>
    <name evidence="5" type="ORF">FHP25_36970</name>
</gene>
<comment type="subcellular location">
    <subcellularLocation>
        <location evidence="1">Secreted</location>
    </subcellularLocation>
</comment>
<evidence type="ECO:0000313" key="6">
    <source>
        <dbReference type="Proteomes" id="UP000321638"/>
    </source>
</evidence>
<proteinExistence type="predicted"/>
<dbReference type="RefSeq" id="WP_147852038.1">
    <property type="nucleotide sequence ID" value="NZ_VDUZ01000069.1"/>
</dbReference>
<dbReference type="InterPro" id="IPR018511">
    <property type="entry name" value="Hemolysin-typ_Ca-bd_CS"/>
</dbReference>
<dbReference type="PANTHER" id="PTHR38340">
    <property type="entry name" value="S-LAYER PROTEIN"/>
    <property type="match status" value="1"/>
</dbReference>
<dbReference type="InterPro" id="IPR050557">
    <property type="entry name" value="RTX_toxin/Mannuronan_C5-epim"/>
</dbReference>
<evidence type="ECO:0000313" key="5">
    <source>
        <dbReference type="EMBL" id="TXL69906.1"/>
    </source>
</evidence>
<sequence>MQSFTSICWTRLDMATSLLGSPADDRLSGTNGDDDISGGPGDDLIQGGAGDDVLRGGSGDDDIRGGAGDDVIRGGAGDDVIAGGAGDDDLRGGAGDDVIRGGAGDDVVAGGAGDDVIFGGAGDDVVAGGAGDDVIRGGAGDDIVAGGAGDDVLFGDAGDDVIRGGAGDDVIDGGTGDDVMSGGAGADVFRNAGSFGNDVILDFDKTTDRLDLRAFTSYELTQAGDDTIVTVAGGQITLRGVTPEGLESAIDIACVVRGTLIRTPAGEVPVETLAAGDMVVTIDGTAKPIKWIGRRSYGSAFVRSNPKVAPVRILAGTLGAASPAADLLVSPEHAIHVEGALIPARLLVNGGTIRQVTDIESVEYFHVELEAPDVLWTNGAPTESYVNHGNRHMFSNWAEYVRRYGSEDEAPRDTDGEYVRRFRVIYGGAALQAVRDRLAGMPLTTAA</sequence>
<dbReference type="GO" id="GO:0005509">
    <property type="term" value="F:calcium ion binding"/>
    <property type="evidence" value="ECO:0007669"/>
    <property type="project" value="InterPro"/>
</dbReference>
<dbReference type="InterPro" id="IPR011049">
    <property type="entry name" value="Serralysin-like_metalloprot_C"/>
</dbReference>
<dbReference type="PANTHER" id="PTHR38340:SF1">
    <property type="entry name" value="S-LAYER PROTEIN"/>
    <property type="match status" value="1"/>
</dbReference>
<dbReference type="Pfam" id="PF00353">
    <property type="entry name" value="HemolysinCabind"/>
    <property type="match status" value="4"/>
</dbReference>
<dbReference type="Proteomes" id="UP000321638">
    <property type="component" value="Unassembled WGS sequence"/>
</dbReference>
<dbReference type="AlphaFoldDB" id="A0A5C8P803"/>
<dbReference type="InterPro" id="IPR036844">
    <property type="entry name" value="Hint_dom_sf"/>
</dbReference>
<dbReference type="Pfam" id="PF13403">
    <property type="entry name" value="Hint_2"/>
    <property type="match status" value="1"/>
</dbReference>
<feature type="domain" description="Hedgehog/Intein (Hint)" evidence="4">
    <location>
        <begin position="254"/>
        <end position="387"/>
    </location>
</feature>
<dbReference type="EMBL" id="VDUZ01000069">
    <property type="protein sequence ID" value="TXL69906.1"/>
    <property type="molecule type" value="Genomic_DNA"/>
</dbReference>